<organism evidence="2 3">
    <name type="scientific">Cylicocyclus nassatus</name>
    <name type="common">Nematode worm</name>
    <dbReference type="NCBI Taxonomy" id="53992"/>
    <lineage>
        <taxon>Eukaryota</taxon>
        <taxon>Metazoa</taxon>
        <taxon>Ecdysozoa</taxon>
        <taxon>Nematoda</taxon>
        <taxon>Chromadorea</taxon>
        <taxon>Rhabditida</taxon>
        <taxon>Rhabditina</taxon>
        <taxon>Rhabditomorpha</taxon>
        <taxon>Strongyloidea</taxon>
        <taxon>Strongylidae</taxon>
        <taxon>Cylicocyclus</taxon>
    </lineage>
</organism>
<comment type="caution">
    <text evidence="2">The sequence shown here is derived from an EMBL/GenBank/DDBJ whole genome shotgun (WGS) entry which is preliminary data.</text>
</comment>
<dbReference type="AlphaFoldDB" id="A0AA36M548"/>
<reference evidence="2" key="1">
    <citation type="submission" date="2023-07" db="EMBL/GenBank/DDBJ databases">
        <authorList>
            <consortium name="CYATHOMIX"/>
        </authorList>
    </citation>
    <scope>NUCLEOTIDE SEQUENCE</scope>
    <source>
        <strain evidence="2">N/A</strain>
    </source>
</reference>
<evidence type="ECO:0000313" key="2">
    <source>
        <dbReference type="EMBL" id="CAJ0598266.1"/>
    </source>
</evidence>
<sequence>MCAGGCSRHCSPPTTPRQLSDVFNAESCLHVYQLKIPVRPLLRSTTTSIRQRSQNGLRSSSLTALIT</sequence>
<gene>
    <name evidence="2" type="ORF">CYNAS_LOCUS10249</name>
</gene>
<evidence type="ECO:0000256" key="1">
    <source>
        <dbReference type="SAM" id="MobiDB-lite"/>
    </source>
</evidence>
<feature type="region of interest" description="Disordered" evidence="1">
    <location>
        <begin position="47"/>
        <end position="67"/>
    </location>
</feature>
<evidence type="ECO:0000313" key="3">
    <source>
        <dbReference type="Proteomes" id="UP001176961"/>
    </source>
</evidence>
<accession>A0AA36M548</accession>
<name>A0AA36M548_CYLNA</name>
<proteinExistence type="predicted"/>
<dbReference type="EMBL" id="CATQJL010000223">
    <property type="protein sequence ID" value="CAJ0598266.1"/>
    <property type="molecule type" value="Genomic_DNA"/>
</dbReference>
<keyword evidence="3" id="KW-1185">Reference proteome</keyword>
<dbReference type="Proteomes" id="UP001176961">
    <property type="component" value="Unassembled WGS sequence"/>
</dbReference>
<protein>
    <submittedName>
        <fullName evidence="2">Uncharacterized protein</fullName>
    </submittedName>
</protein>